<evidence type="ECO:0000256" key="2">
    <source>
        <dbReference type="ARBA" id="ARBA00006991"/>
    </source>
</evidence>
<feature type="domain" description="C2H2-type" evidence="13">
    <location>
        <begin position="370"/>
        <end position="397"/>
    </location>
</feature>
<dbReference type="FunFam" id="3.30.160.60:FF:000100">
    <property type="entry name" value="Zinc finger 45-like"/>
    <property type="match status" value="1"/>
</dbReference>
<dbReference type="Pfam" id="PF13912">
    <property type="entry name" value="zf-C2H2_6"/>
    <property type="match status" value="1"/>
</dbReference>
<dbReference type="EMBL" id="LNIX01000001">
    <property type="protein sequence ID" value="OXA61694.1"/>
    <property type="molecule type" value="Genomic_DNA"/>
</dbReference>
<dbReference type="PANTHER" id="PTHR24384">
    <property type="entry name" value="FINGER PUTATIVE TRANSCRIPTION FACTOR FAMILY-RELATED"/>
    <property type="match status" value="1"/>
</dbReference>
<dbReference type="FunFam" id="3.30.160.60:FF:001156">
    <property type="entry name" value="Zinc finger protein 407"/>
    <property type="match status" value="1"/>
</dbReference>
<feature type="region of interest" description="Disordered" evidence="12">
    <location>
        <begin position="682"/>
        <end position="710"/>
    </location>
</feature>
<sequence length="710" mass="80327">MASNLCFLCLQVIAKDKKSDGGTCIKLGTLCELLAPSSSSNNPTCHGQFDEDETCGFCPNCYHVVGEVEGIREQISLLEDQVKLKVGQIKDKISSYSLDVGGDKILDIRNRVFLMITSSGEIGHQQDDNFFPSQFQLKVEHEVDHVDDDQLFEQFNNSYGNTTSNHEHGAKEEDDEFDQTGDDFEDDDGSDFCITPFAKKSLKHVTTKRKKKTSLGNTNKKRKRSSEVQPRLTKRIKREPRPILERTRSSSRVKKPVLPPIEVKKILKVALERIPPVKKPKKVCPYKCTSCTAAFSTPSGLTRHIGMAHGSIPCSSCGATFSSTDEKYAHLREAHNILPHQCTLCGNKFRYEGRLAVHMVIRHEKGEKKFSCVKCGKGFVLEENFKRHVALHEVEGIKPLVCDVCDSRFENEERMEIHVATHGPKYPCNQCGKKFHTRPMLARHMLTHTSEKLEKCPLCYASFRDKITVERHIARKHSNNPYNLICHICGKAFNIPFDLKSHIDRHEGKLQVTCDTCGEKLPDRNALSTHHVRVHGADPLVCDECGAVFTTPSGLKTHKQTHEGIKPFKCDVCDARFLRKTALQTHMTSHTGERPFPCSHCEKAFKTRSQVNQHEKLIHTNFVRPTPHKCPHCDKAFPRKSYLEGHIRSAHTGERPFVCEECGTGFVLKSMLNQHLKVSHGVGVTTEKKERLPRSKRDLDRVDSTDPYSE</sequence>
<feature type="domain" description="C2H2-type" evidence="13">
    <location>
        <begin position="340"/>
        <end position="369"/>
    </location>
</feature>
<dbReference type="GO" id="GO:0000978">
    <property type="term" value="F:RNA polymerase II cis-regulatory region sequence-specific DNA binding"/>
    <property type="evidence" value="ECO:0007669"/>
    <property type="project" value="TreeGrafter"/>
</dbReference>
<organism evidence="14 15">
    <name type="scientific">Folsomia candida</name>
    <name type="common">Springtail</name>
    <dbReference type="NCBI Taxonomy" id="158441"/>
    <lineage>
        <taxon>Eukaryota</taxon>
        <taxon>Metazoa</taxon>
        <taxon>Ecdysozoa</taxon>
        <taxon>Arthropoda</taxon>
        <taxon>Hexapoda</taxon>
        <taxon>Collembola</taxon>
        <taxon>Entomobryomorpha</taxon>
        <taxon>Isotomoidea</taxon>
        <taxon>Isotomidae</taxon>
        <taxon>Proisotominae</taxon>
        <taxon>Folsomia</taxon>
    </lineage>
</organism>
<dbReference type="InterPro" id="IPR013087">
    <property type="entry name" value="Znf_C2H2_type"/>
</dbReference>
<feature type="region of interest" description="Disordered" evidence="12">
    <location>
        <begin position="155"/>
        <end position="182"/>
    </location>
</feature>
<feature type="domain" description="C2H2-type" evidence="13">
    <location>
        <begin position="286"/>
        <end position="309"/>
    </location>
</feature>
<accession>A0A226EX93</accession>
<dbReference type="InterPro" id="IPR050752">
    <property type="entry name" value="C2H2-ZF_domain"/>
</dbReference>
<keyword evidence="6" id="KW-0862">Zinc</keyword>
<evidence type="ECO:0000313" key="14">
    <source>
        <dbReference type="EMBL" id="OXA61694.1"/>
    </source>
</evidence>
<dbReference type="GO" id="GO:0000981">
    <property type="term" value="F:DNA-binding transcription factor activity, RNA polymerase II-specific"/>
    <property type="evidence" value="ECO:0007669"/>
    <property type="project" value="TreeGrafter"/>
</dbReference>
<evidence type="ECO:0000256" key="10">
    <source>
        <dbReference type="ARBA" id="ARBA00023242"/>
    </source>
</evidence>
<evidence type="ECO:0000256" key="3">
    <source>
        <dbReference type="ARBA" id="ARBA00022723"/>
    </source>
</evidence>
<feature type="domain" description="C2H2-type" evidence="13">
    <location>
        <begin position="312"/>
        <end position="335"/>
    </location>
</feature>
<dbReference type="GO" id="GO:0008270">
    <property type="term" value="F:zinc ion binding"/>
    <property type="evidence" value="ECO:0007669"/>
    <property type="project" value="UniProtKB-KW"/>
</dbReference>
<feature type="compositionally biased region" description="Polar residues" evidence="12">
    <location>
        <begin position="155"/>
        <end position="164"/>
    </location>
</feature>
<dbReference type="GO" id="GO:0005634">
    <property type="term" value="C:nucleus"/>
    <property type="evidence" value="ECO:0007669"/>
    <property type="project" value="UniProtKB-SubCell"/>
</dbReference>
<keyword evidence="4" id="KW-0677">Repeat</keyword>
<protein>
    <submittedName>
        <fullName evidence="14">Zinc finger protein 84</fullName>
    </submittedName>
</protein>
<feature type="domain" description="C2H2-type" evidence="13">
    <location>
        <begin position="657"/>
        <end position="680"/>
    </location>
</feature>
<feature type="domain" description="C2H2-type" evidence="13">
    <location>
        <begin position="596"/>
        <end position="621"/>
    </location>
</feature>
<keyword evidence="7" id="KW-0805">Transcription regulation</keyword>
<dbReference type="FunFam" id="3.30.160.60:FF:000322">
    <property type="entry name" value="GDNF-inducible zinc finger protein 1"/>
    <property type="match status" value="1"/>
</dbReference>
<keyword evidence="5 11" id="KW-0863">Zinc-finger</keyword>
<evidence type="ECO:0000256" key="6">
    <source>
        <dbReference type="ARBA" id="ARBA00022833"/>
    </source>
</evidence>
<comment type="similarity">
    <text evidence="2">Belongs to the krueppel C2H2-type zinc-finger protein family.</text>
</comment>
<dbReference type="OMA" id="HICERMY"/>
<proteinExistence type="inferred from homology"/>
<feature type="compositionally biased region" description="Basic and acidic residues" evidence="12">
    <location>
        <begin position="686"/>
        <end position="704"/>
    </location>
</feature>
<evidence type="ECO:0000256" key="11">
    <source>
        <dbReference type="PROSITE-ProRule" id="PRU00042"/>
    </source>
</evidence>
<evidence type="ECO:0000256" key="7">
    <source>
        <dbReference type="ARBA" id="ARBA00023015"/>
    </source>
</evidence>
<comment type="caution">
    <text evidence="14">The sequence shown here is derived from an EMBL/GenBank/DDBJ whole genome shotgun (WGS) entry which is preliminary data.</text>
</comment>
<feature type="domain" description="C2H2-type" evidence="13">
    <location>
        <begin position="540"/>
        <end position="567"/>
    </location>
</feature>
<keyword evidence="10" id="KW-0539">Nucleus</keyword>
<keyword evidence="3" id="KW-0479">Metal-binding</keyword>
<evidence type="ECO:0000259" key="13">
    <source>
        <dbReference type="PROSITE" id="PS50157"/>
    </source>
</evidence>
<dbReference type="AlphaFoldDB" id="A0A226EX93"/>
<keyword evidence="9" id="KW-0804">Transcription</keyword>
<feature type="domain" description="C2H2-type" evidence="13">
    <location>
        <begin position="568"/>
        <end position="595"/>
    </location>
</feature>
<dbReference type="GO" id="GO:0048598">
    <property type="term" value="P:embryonic morphogenesis"/>
    <property type="evidence" value="ECO:0007669"/>
    <property type="project" value="UniProtKB-ARBA"/>
</dbReference>
<dbReference type="PANTHER" id="PTHR24384:SF189">
    <property type="entry name" value="C2H2-TYPE DOMAIN-CONTAINING PROTEIN-RELATED"/>
    <property type="match status" value="1"/>
</dbReference>
<dbReference type="FunFam" id="3.30.160.60:FF:000202">
    <property type="entry name" value="Zinc finger protein 574"/>
    <property type="match status" value="1"/>
</dbReference>
<name>A0A226EX93_FOLCA</name>
<feature type="region of interest" description="Disordered" evidence="12">
    <location>
        <begin position="204"/>
        <end position="236"/>
    </location>
</feature>
<dbReference type="PROSITE" id="PS50157">
    <property type="entry name" value="ZINC_FINGER_C2H2_2"/>
    <property type="match status" value="12"/>
</dbReference>
<dbReference type="FunFam" id="3.30.160.60:FF:000446">
    <property type="entry name" value="Zinc finger protein"/>
    <property type="match status" value="1"/>
</dbReference>
<feature type="domain" description="C2H2-type" evidence="13">
    <location>
        <begin position="484"/>
        <end position="511"/>
    </location>
</feature>
<evidence type="ECO:0000313" key="15">
    <source>
        <dbReference type="Proteomes" id="UP000198287"/>
    </source>
</evidence>
<dbReference type="OrthoDB" id="6077919at2759"/>
<feature type="compositionally biased region" description="Basic residues" evidence="12">
    <location>
        <begin position="204"/>
        <end position="224"/>
    </location>
</feature>
<dbReference type="SUPFAM" id="SSF57667">
    <property type="entry name" value="beta-beta-alpha zinc fingers"/>
    <property type="match status" value="7"/>
</dbReference>
<dbReference type="Proteomes" id="UP000198287">
    <property type="component" value="Unassembled WGS sequence"/>
</dbReference>
<evidence type="ECO:0000256" key="1">
    <source>
        <dbReference type="ARBA" id="ARBA00004123"/>
    </source>
</evidence>
<dbReference type="Gene3D" id="3.30.160.60">
    <property type="entry name" value="Classic Zinc Finger"/>
    <property type="match status" value="9"/>
</dbReference>
<gene>
    <name evidence="14" type="ORF">Fcan01_00609</name>
</gene>
<feature type="domain" description="C2H2-type" evidence="13">
    <location>
        <begin position="628"/>
        <end position="656"/>
    </location>
</feature>
<keyword evidence="8" id="KW-0238">DNA-binding</keyword>
<evidence type="ECO:0000256" key="9">
    <source>
        <dbReference type="ARBA" id="ARBA00023163"/>
    </source>
</evidence>
<keyword evidence="15" id="KW-1185">Reference proteome</keyword>
<dbReference type="Pfam" id="PF00096">
    <property type="entry name" value="zf-C2H2"/>
    <property type="match status" value="7"/>
</dbReference>
<evidence type="ECO:0000256" key="4">
    <source>
        <dbReference type="ARBA" id="ARBA00022737"/>
    </source>
</evidence>
<feature type="domain" description="C2H2-type" evidence="13">
    <location>
        <begin position="400"/>
        <end position="427"/>
    </location>
</feature>
<evidence type="ECO:0000256" key="12">
    <source>
        <dbReference type="SAM" id="MobiDB-lite"/>
    </source>
</evidence>
<reference evidence="14 15" key="1">
    <citation type="submission" date="2015-12" db="EMBL/GenBank/DDBJ databases">
        <title>The genome of Folsomia candida.</title>
        <authorList>
            <person name="Faddeeva A."/>
            <person name="Derks M.F."/>
            <person name="Anvar Y."/>
            <person name="Smit S."/>
            <person name="Van Straalen N."/>
            <person name="Roelofs D."/>
        </authorList>
    </citation>
    <scope>NUCLEOTIDE SEQUENCE [LARGE SCALE GENOMIC DNA]</scope>
    <source>
        <strain evidence="14 15">VU population</strain>
        <tissue evidence="14">Whole body</tissue>
    </source>
</reference>
<evidence type="ECO:0000256" key="8">
    <source>
        <dbReference type="ARBA" id="ARBA00023125"/>
    </source>
</evidence>
<dbReference type="PROSITE" id="PS00028">
    <property type="entry name" value="ZINC_FINGER_C2H2_1"/>
    <property type="match status" value="12"/>
</dbReference>
<dbReference type="InterPro" id="IPR036236">
    <property type="entry name" value="Znf_C2H2_sf"/>
</dbReference>
<dbReference type="FunFam" id="3.30.160.60:FF:000624">
    <property type="entry name" value="zinc finger protein 697"/>
    <property type="match status" value="1"/>
</dbReference>
<feature type="domain" description="C2H2-type" evidence="13">
    <location>
        <begin position="426"/>
        <end position="453"/>
    </location>
</feature>
<feature type="compositionally biased region" description="Acidic residues" evidence="12">
    <location>
        <begin position="172"/>
        <end position="182"/>
    </location>
</feature>
<comment type="subcellular location">
    <subcellularLocation>
        <location evidence="1">Nucleus</location>
    </subcellularLocation>
</comment>
<dbReference type="SMART" id="SM00355">
    <property type="entry name" value="ZnF_C2H2"/>
    <property type="match status" value="14"/>
</dbReference>
<evidence type="ECO:0000256" key="5">
    <source>
        <dbReference type="ARBA" id="ARBA00022771"/>
    </source>
</evidence>